<keyword evidence="4" id="KW-1185">Reference proteome</keyword>
<dbReference type="Pfam" id="PF10442">
    <property type="entry name" value="FIST_C"/>
    <property type="match status" value="1"/>
</dbReference>
<evidence type="ECO:0000313" key="3">
    <source>
        <dbReference type="EMBL" id="MCM2437726.1"/>
    </source>
</evidence>
<dbReference type="RefSeq" id="WP_205143761.1">
    <property type="nucleotide sequence ID" value="NZ_JAFBDN010000010.1"/>
</dbReference>
<gene>
    <name evidence="3" type="ORF">KAK10_07360</name>
</gene>
<name>A0ABT0VIR6_9LACO</name>
<evidence type="ECO:0000259" key="2">
    <source>
        <dbReference type="SMART" id="SM01204"/>
    </source>
</evidence>
<evidence type="ECO:0000259" key="1">
    <source>
        <dbReference type="SMART" id="SM00897"/>
    </source>
</evidence>
<proteinExistence type="predicted"/>
<dbReference type="Pfam" id="PF08495">
    <property type="entry name" value="FIST"/>
    <property type="match status" value="1"/>
</dbReference>
<feature type="domain" description="FIST C-domain" evidence="2">
    <location>
        <begin position="201"/>
        <end position="329"/>
    </location>
</feature>
<dbReference type="Proteomes" id="UP001057481">
    <property type="component" value="Unassembled WGS sequence"/>
</dbReference>
<accession>A0ABT0VIR6</accession>
<sequence length="342" mass="38340">MNNLFFASIHDAILFCQKHPDQLVLLFAKHATFLDAVSNFPDNLIITSSDANISASGRTTTGLSGFSISLMLAQVIPVSSLPMLQAQQLEDAYQQVKKNKNACLFLLCDGTKQTEEIFLNSLYFIDDAFKIIGGSAADAQAGETTIFFGQTKVDNLAIFLNIQRPTKLIKENLYQPTNKQLLVTHADMISRTVYTFNNQPAAIEYARQLNVSVQELANLFLSNPLGKNINGNFYIASPRNINKDMSITFYSQIVPNTFVDILELSALKEIIQTTQTTVKKQPSFIFSIHCILRDTYLNQTNQWPLIINNLNQISPHQTGFVSYGEQLFNLHLNQTMTLLVVE</sequence>
<dbReference type="InterPro" id="IPR013702">
    <property type="entry name" value="FIST_domain_N"/>
</dbReference>
<comment type="caution">
    <text evidence="3">The sequence shown here is derived from an EMBL/GenBank/DDBJ whole genome shotgun (WGS) entry which is preliminary data.</text>
</comment>
<dbReference type="PANTHER" id="PTHR40252:SF2">
    <property type="entry name" value="BLR0328 PROTEIN"/>
    <property type="match status" value="1"/>
</dbReference>
<organism evidence="3 4">
    <name type="scientific">Periweissella beninensis</name>
    <dbReference type="NCBI Taxonomy" id="504936"/>
    <lineage>
        <taxon>Bacteria</taxon>
        <taxon>Bacillati</taxon>
        <taxon>Bacillota</taxon>
        <taxon>Bacilli</taxon>
        <taxon>Lactobacillales</taxon>
        <taxon>Lactobacillaceae</taxon>
        <taxon>Periweissella</taxon>
    </lineage>
</organism>
<feature type="domain" description="FIST" evidence="1">
    <location>
        <begin position="19"/>
        <end position="200"/>
    </location>
</feature>
<protein>
    <submittedName>
        <fullName evidence="3">FIST C-terminal domain-containing protein</fullName>
    </submittedName>
</protein>
<dbReference type="SMART" id="SM01204">
    <property type="entry name" value="FIST_C"/>
    <property type="match status" value="1"/>
</dbReference>
<dbReference type="SMART" id="SM00897">
    <property type="entry name" value="FIST"/>
    <property type="match status" value="1"/>
</dbReference>
<evidence type="ECO:0000313" key="4">
    <source>
        <dbReference type="Proteomes" id="UP001057481"/>
    </source>
</evidence>
<dbReference type="PANTHER" id="PTHR40252">
    <property type="entry name" value="BLR0328 PROTEIN"/>
    <property type="match status" value="1"/>
</dbReference>
<dbReference type="InterPro" id="IPR019494">
    <property type="entry name" value="FIST_C"/>
</dbReference>
<dbReference type="EMBL" id="JAGMVS010000067">
    <property type="protein sequence ID" value="MCM2437726.1"/>
    <property type="molecule type" value="Genomic_DNA"/>
</dbReference>
<reference evidence="3" key="1">
    <citation type="submission" date="2021-04" db="EMBL/GenBank/DDBJ databases">
        <title>Taxonomic assessment of Weissella genus.</title>
        <authorList>
            <person name="Fanelli F."/>
            <person name="Chieffi D."/>
            <person name="Dell'Aquila A."/>
            <person name="Gyu-Sung C."/>
            <person name="Franz C.M.A.P."/>
            <person name="Fusco V."/>
        </authorList>
    </citation>
    <scope>NUCLEOTIDE SEQUENCE</scope>
    <source>
        <strain evidence="3">LMG 25373</strain>
    </source>
</reference>